<evidence type="ECO:0000313" key="1">
    <source>
        <dbReference type="EMBL" id="SHE43967.1"/>
    </source>
</evidence>
<protein>
    <submittedName>
        <fullName evidence="1">Uncharacterized protein</fullName>
    </submittedName>
</protein>
<accession>A0A1M4TI63</accession>
<dbReference type="AlphaFoldDB" id="A0A1M4TI63"/>
<evidence type="ECO:0000313" key="2">
    <source>
        <dbReference type="Proteomes" id="UP000184127"/>
    </source>
</evidence>
<organism evidence="1 2">
    <name type="scientific">Thermoanaerobacter uzonensis DSM 18761</name>
    <dbReference type="NCBI Taxonomy" id="1123369"/>
    <lineage>
        <taxon>Bacteria</taxon>
        <taxon>Bacillati</taxon>
        <taxon>Bacillota</taxon>
        <taxon>Clostridia</taxon>
        <taxon>Thermoanaerobacterales</taxon>
        <taxon>Thermoanaerobacteraceae</taxon>
        <taxon>Thermoanaerobacter</taxon>
    </lineage>
</organism>
<sequence>MSINKKDINNKGYIKGINIAYDNNFEYSPRLEDLREFRQLPIKDILSKGNTITFVLKTENKDWIRPIYSKKWEDPLFKERFSDPSILVEAAMHRLFELPAGASLSFPLYASLGLDDFITETELPENYIGFLIINSKIKNIKALDKQVAIIAEPDRSGYQIIWIKRSELPVDNLLISLVTPDGYEIDYLPILTK</sequence>
<name>A0A1M4TI63_9THEO</name>
<dbReference type="RefSeq" id="WP_072966958.1">
    <property type="nucleotide sequence ID" value="NZ_FQUR01000007.1"/>
</dbReference>
<proteinExistence type="predicted"/>
<dbReference type="EMBL" id="FQUR01000007">
    <property type="protein sequence ID" value="SHE43967.1"/>
    <property type="molecule type" value="Genomic_DNA"/>
</dbReference>
<dbReference type="Proteomes" id="UP000184127">
    <property type="component" value="Unassembled WGS sequence"/>
</dbReference>
<reference evidence="2" key="1">
    <citation type="submission" date="2016-11" db="EMBL/GenBank/DDBJ databases">
        <authorList>
            <person name="Varghese N."/>
            <person name="Submissions S."/>
        </authorList>
    </citation>
    <scope>NUCLEOTIDE SEQUENCE [LARGE SCALE GENOMIC DNA]</scope>
    <source>
        <strain evidence="2">DSM 18761</strain>
    </source>
</reference>
<keyword evidence="2" id="KW-1185">Reference proteome</keyword>
<gene>
    <name evidence="1" type="ORF">SAMN02745195_00367</name>
</gene>